<protein>
    <recommendedName>
        <fullName evidence="3">Conserved oligomeric Golgi complex subunit 2</fullName>
    </recommendedName>
    <alternativeName>
        <fullName evidence="8">Component of oligomeric Golgi complex 2</fullName>
    </alternativeName>
</protein>
<dbReference type="Proteomes" id="UP000054007">
    <property type="component" value="Unassembled WGS sequence"/>
</dbReference>
<feature type="region of interest" description="Disordered" evidence="10">
    <location>
        <begin position="604"/>
        <end position="629"/>
    </location>
</feature>
<dbReference type="Pfam" id="PF06148">
    <property type="entry name" value="COG2_N"/>
    <property type="match status" value="1"/>
</dbReference>
<proteinExistence type="inferred from homology"/>
<evidence type="ECO:0000256" key="5">
    <source>
        <dbReference type="ARBA" id="ARBA00022927"/>
    </source>
</evidence>
<feature type="compositionally biased region" description="Polar residues" evidence="10">
    <location>
        <begin position="608"/>
        <end position="627"/>
    </location>
</feature>
<accession>A0A0D7BTY8</accession>
<feature type="domain" description="COG complex component COG2 C-terminal" evidence="12">
    <location>
        <begin position="510"/>
        <end position="828"/>
    </location>
</feature>
<dbReference type="OrthoDB" id="332281at2759"/>
<dbReference type="GO" id="GO:0000139">
    <property type="term" value="C:Golgi membrane"/>
    <property type="evidence" value="ECO:0007669"/>
    <property type="project" value="UniProtKB-SubCell"/>
</dbReference>
<evidence type="ECO:0000256" key="3">
    <source>
        <dbReference type="ARBA" id="ARBA00020977"/>
    </source>
</evidence>
<evidence type="ECO:0000256" key="6">
    <source>
        <dbReference type="ARBA" id="ARBA00023034"/>
    </source>
</evidence>
<dbReference type="InterPro" id="IPR009316">
    <property type="entry name" value="COG2"/>
</dbReference>
<keyword evidence="14" id="KW-1185">Reference proteome</keyword>
<evidence type="ECO:0000256" key="2">
    <source>
        <dbReference type="ARBA" id="ARBA00007603"/>
    </source>
</evidence>
<dbReference type="EMBL" id="KN880438">
    <property type="protein sequence ID" value="KIY73086.1"/>
    <property type="molecule type" value="Genomic_DNA"/>
</dbReference>
<keyword evidence="6" id="KW-0333">Golgi apparatus</keyword>
<evidence type="ECO:0000256" key="7">
    <source>
        <dbReference type="ARBA" id="ARBA00023136"/>
    </source>
</evidence>
<dbReference type="PANTHER" id="PTHR12961">
    <property type="entry name" value="CONSERVED OLIGOMERIC GOLGI COMPLEX COMPONENT 2"/>
    <property type="match status" value="1"/>
</dbReference>
<dbReference type="STRING" id="1314674.A0A0D7BTY8"/>
<evidence type="ECO:0000313" key="13">
    <source>
        <dbReference type="EMBL" id="KIY73086.1"/>
    </source>
</evidence>
<reference evidence="13 14" key="1">
    <citation type="journal article" date="2015" name="Fungal Genet. Biol.">
        <title>Evolution of novel wood decay mechanisms in Agaricales revealed by the genome sequences of Fistulina hepatica and Cylindrobasidium torrendii.</title>
        <authorList>
            <person name="Floudas D."/>
            <person name="Held B.W."/>
            <person name="Riley R."/>
            <person name="Nagy L.G."/>
            <person name="Koehler G."/>
            <person name="Ransdell A.S."/>
            <person name="Younus H."/>
            <person name="Chow J."/>
            <person name="Chiniquy J."/>
            <person name="Lipzen A."/>
            <person name="Tritt A."/>
            <person name="Sun H."/>
            <person name="Haridas S."/>
            <person name="LaButti K."/>
            <person name="Ohm R.A."/>
            <person name="Kues U."/>
            <person name="Blanchette R.A."/>
            <person name="Grigoriev I.V."/>
            <person name="Minto R.E."/>
            <person name="Hibbett D.S."/>
        </authorList>
    </citation>
    <scope>NUCLEOTIDE SEQUENCE [LARGE SCALE GENOMIC DNA]</scope>
    <source>
        <strain evidence="13 14">FP15055 ss-10</strain>
    </source>
</reference>
<evidence type="ECO:0000256" key="10">
    <source>
        <dbReference type="SAM" id="MobiDB-lite"/>
    </source>
</evidence>
<evidence type="ECO:0000259" key="11">
    <source>
        <dbReference type="Pfam" id="PF06148"/>
    </source>
</evidence>
<dbReference type="AlphaFoldDB" id="A0A0D7BTY8"/>
<gene>
    <name evidence="13" type="ORF">CYLTODRAFT_342810</name>
</gene>
<comment type="subcellular location">
    <subcellularLocation>
        <location evidence="1">Golgi apparatus membrane</location>
        <topology evidence="1">Peripheral membrane protein</topology>
    </subcellularLocation>
</comment>
<sequence length="862" mass="97324">MNDQANSSRDPYELDRLAEELVTRERSHYSEDAADGRHELPVYVPLKHGNPYLTADAFDIEQFLLSRSYTSLQDLRAELRDYLATLKEELVKLINDDYEAFISLSTDLRDEGARLGKLKAPLDVLRTEIQTSKSELEATQVAIQDKLETRAVLREEKALLHLLLKISELVTRLEGLLLIGSPDGDATPIDTPNVLVSPPLDSIDDNRGNQAKHLSRVAAEYTQLLYHAAKAREHNCAFVDEMQWRIDRIQSTLSSDLDHHFSSLLVSLTEGAKHSELDKSKISADLKECLRTYDTLGLWRDAEDIVRRDIVRRFVRKTIFSGALAAPASPLVPHTPFHATGGPSHPPPKTPYTPFTALPKSFLSSASSKGQNPYMAMLEDIDEPLAKLYCQILRFVERDLSGIMNMAEHVSIKAYPTPNSPNTAAPVPITVNAFEETKGFQLMANVVWDEFGRGIMDELGHAVFSVGKPNIFRKHYDITQVFIRSLEWLAPSEHAVAAMRAHPTYTSFERRWQLPVYFQMRWKELVTALEDSLVSLKMDPVARRGSGPHFVTAQASAVYMAISKCWHDEIYIRELGHRFWRLTLQLISRYKTWTVDSFTTLDRKPAQGVNNGSPSRPGTPIQSPSAQDSDDVQLIHCTAVVLDIGLLRLSVMDLWRDQISRMLPANEEGEEAELAENQAVLEQSLTQLTELIPNVEARLVSIIAKHCSEALGQIRSIPTQFRSERSKRPVDSPSKFVPEILKPLKTFIGENGLGGAFPVELRESITRKVFERVLQRYHVYIIELKKIEDPLRRLKKNKKPAFSLFGNANPGKEEEDDERIKSQMILDVDSFGKDAHALGVPVESNETFKALHGLVRTFDKEQ</sequence>
<dbReference type="GO" id="GO:0015031">
    <property type="term" value="P:protein transport"/>
    <property type="evidence" value="ECO:0007669"/>
    <property type="project" value="UniProtKB-KW"/>
</dbReference>
<evidence type="ECO:0000256" key="4">
    <source>
        <dbReference type="ARBA" id="ARBA00022448"/>
    </source>
</evidence>
<name>A0A0D7BTY8_9AGAR</name>
<evidence type="ECO:0000259" key="12">
    <source>
        <dbReference type="Pfam" id="PF12022"/>
    </source>
</evidence>
<feature type="domain" description="Conserved oligomeric Golgi complex subunit 2 N-terminal" evidence="11">
    <location>
        <begin position="51"/>
        <end position="117"/>
    </location>
</feature>
<dbReference type="Pfam" id="PF12022">
    <property type="entry name" value="COG2_C"/>
    <property type="match status" value="1"/>
</dbReference>
<evidence type="ECO:0000256" key="9">
    <source>
        <dbReference type="SAM" id="Coils"/>
    </source>
</evidence>
<dbReference type="GO" id="GO:0006891">
    <property type="term" value="P:intra-Golgi vesicle-mediated transport"/>
    <property type="evidence" value="ECO:0007669"/>
    <property type="project" value="TreeGrafter"/>
</dbReference>
<feature type="coiled-coil region" evidence="9">
    <location>
        <begin position="69"/>
        <end position="96"/>
    </location>
</feature>
<keyword evidence="9" id="KW-0175">Coiled coil</keyword>
<dbReference type="InterPro" id="IPR024603">
    <property type="entry name" value="COG_complex_COG2_C"/>
</dbReference>
<dbReference type="GO" id="GO:0007030">
    <property type="term" value="P:Golgi organization"/>
    <property type="evidence" value="ECO:0007669"/>
    <property type="project" value="InterPro"/>
</dbReference>
<evidence type="ECO:0000256" key="8">
    <source>
        <dbReference type="ARBA" id="ARBA00031344"/>
    </source>
</evidence>
<organism evidence="13 14">
    <name type="scientific">Cylindrobasidium torrendii FP15055 ss-10</name>
    <dbReference type="NCBI Taxonomy" id="1314674"/>
    <lineage>
        <taxon>Eukaryota</taxon>
        <taxon>Fungi</taxon>
        <taxon>Dikarya</taxon>
        <taxon>Basidiomycota</taxon>
        <taxon>Agaricomycotina</taxon>
        <taxon>Agaricomycetes</taxon>
        <taxon>Agaricomycetidae</taxon>
        <taxon>Agaricales</taxon>
        <taxon>Marasmiineae</taxon>
        <taxon>Physalacriaceae</taxon>
        <taxon>Cylindrobasidium</taxon>
    </lineage>
</organism>
<keyword evidence="7" id="KW-0472">Membrane</keyword>
<evidence type="ECO:0000313" key="14">
    <source>
        <dbReference type="Proteomes" id="UP000054007"/>
    </source>
</evidence>
<keyword evidence="4" id="KW-0813">Transport</keyword>
<dbReference type="GO" id="GO:0017119">
    <property type="term" value="C:Golgi transport complex"/>
    <property type="evidence" value="ECO:0007669"/>
    <property type="project" value="TreeGrafter"/>
</dbReference>
<evidence type="ECO:0000256" key="1">
    <source>
        <dbReference type="ARBA" id="ARBA00004395"/>
    </source>
</evidence>
<keyword evidence="5" id="KW-0653">Protein transport</keyword>
<dbReference type="PANTHER" id="PTHR12961:SF0">
    <property type="entry name" value="CONSERVED OLIGOMERIC GOLGI COMPLEX SUBUNIT 2"/>
    <property type="match status" value="1"/>
</dbReference>
<dbReference type="InterPro" id="IPR024602">
    <property type="entry name" value="COG_su2_N"/>
</dbReference>
<comment type="similarity">
    <text evidence="2">Belongs to the COG2 family.</text>
</comment>